<dbReference type="AlphaFoldDB" id="A0A167AFG9"/>
<reference evidence="2 3" key="1">
    <citation type="journal article" date="2016" name="Genome Biol. Evol.">
        <title>Divergent and convergent evolution of fungal pathogenicity.</title>
        <authorList>
            <person name="Shang Y."/>
            <person name="Xiao G."/>
            <person name="Zheng P."/>
            <person name="Cen K."/>
            <person name="Zhan S."/>
            <person name="Wang C."/>
        </authorList>
    </citation>
    <scope>NUCLEOTIDE SEQUENCE [LARGE SCALE GENOMIC DNA]</scope>
    <source>
        <strain evidence="2 3">RCEF 4871</strain>
    </source>
</reference>
<feature type="compositionally biased region" description="Polar residues" evidence="1">
    <location>
        <begin position="461"/>
        <end position="471"/>
    </location>
</feature>
<evidence type="ECO:0000256" key="1">
    <source>
        <dbReference type="SAM" id="MobiDB-lite"/>
    </source>
</evidence>
<proteinExistence type="predicted"/>
<feature type="compositionally biased region" description="Basic and acidic residues" evidence="1">
    <location>
        <begin position="414"/>
        <end position="442"/>
    </location>
</feature>
<evidence type="ECO:0008006" key="4">
    <source>
        <dbReference type="Google" id="ProtNLM"/>
    </source>
</evidence>
<evidence type="ECO:0000313" key="3">
    <source>
        <dbReference type="Proteomes" id="UP000243498"/>
    </source>
</evidence>
<comment type="caution">
    <text evidence="2">The sequence shown here is derived from an EMBL/GenBank/DDBJ whole genome shotgun (WGS) entry which is preliminary data.</text>
</comment>
<dbReference type="PANTHER" id="PTHR38887:SF1">
    <property type="entry name" value="RAS MODIFICATION PROTEIN ERF4"/>
    <property type="match status" value="1"/>
</dbReference>
<organism evidence="2 3">
    <name type="scientific">Metarhizium rileyi (strain RCEF 4871)</name>
    <name type="common">Nomuraea rileyi</name>
    <dbReference type="NCBI Taxonomy" id="1649241"/>
    <lineage>
        <taxon>Eukaryota</taxon>
        <taxon>Fungi</taxon>
        <taxon>Dikarya</taxon>
        <taxon>Ascomycota</taxon>
        <taxon>Pezizomycotina</taxon>
        <taxon>Sordariomycetes</taxon>
        <taxon>Hypocreomycetidae</taxon>
        <taxon>Hypocreales</taxon>
        <taxon>Clavicipitaceae</taxon>
        <taxon>Metarhizium</taxon>
    </lineage>
</organism>
<dbReference type="Proteomes" id="UP000243498">
    <property type="component" value="Unassembled WGS sequence"/>
</dbReference>
<name>A0A167AFG9_METRR</name>
<dbReference type="OMA" id="YDKRAQA"/>
<feature type="region of interest" description="Disordered" evidence="1">
    <location>
        <begin position="406"/>
        <end position="477"/>
    </location>
</feature>
<dbReference type="PANTHER" id="PTHR38887">
    <property type="entry name" value="CHROMOSOME 21, WHOLE GENOME SHOTGUN SEQUENCE"/>
    <property type="match status" value="1"/>
</dbReference>
<sequence length="548" mass="59270">MSEANQGPGPLEPVKRYLVKSLAGGIGLASEGIASYKERKRLRRTGLPADSIFLPDTMVSPRPSDGTAPNNGRKLATPPPHDCEKDQHCRDEKLWTLDEAQDELSPPPYTERATVSDGGSLATTSPCPGGLEEFLKQHPAPEHGAAFARAKLPQPVILPQKRPKTRTRGFIRAYAPSLGQCGIPQDMFLDFMTAFDTSTQASPWLDAINLASIGLSFIPHFPMLVGIAIQVSITAAKDVQSRARTNSFLDKANAQIFIPRGLYCIIMTYSPEQVGDSPSLPGTDVSSAIASKVVSTGLPRFQNRFRESSGHACEAELPESAPLVFPGLHADSSAEELGESKDTREKMKRAQKYITDYYDKRAQAKFAAKHEGSGLVKCRAPKFTSRFADPNHPACGGSFRSLITGGYITPPEMGKSRSEQGHEGNKDDLGNGKENGRCRNDQGRGSGQDRCQNAPYGGGKPNNSGSQSPTLCPSGRTASRDQDLIRLGPVGLPTPGTLVKKAFKKNVLYMTIVNMPSEEELALASEHLRQSRSKGVQTSDFITHLRGN</sequence>
<protein>
    <recommendedName>
        <fullName evidence="4">FAD binding domain protein</fullName>
    </recommendedName>
</protein>
<keyword evidence="3" id="KW-1185">Reference proteome</keyword>
<dbReference type="OrthoDB" id="3433125at2759"/>
<dbReference type="InterPro" id="IPR053221">
    <property type="entry name" value="Burnettramic_acid_biosynth"/>
</dbReference>
<accession>A0A167AFG9</accession>
<feature type="region of interest" description="Disordered" evidence="1">
    <location>
        <begin position="100"/>
        <end position="121"/>
    </location>
</feature>
<gene>
    <name evidence="2" type="ORF">NOR_06509</name>
</gene>
<dbReference type="EMBL" id="AZHC01000024">
    <property type="protein sequence ID" value="OAA38856.1"/>
    <property type="molecule type" value="Genomic_DNA"/>
</dbReference>
<feature type="region of interest" description="Disordered" evidence="1">
    <location>
        <begin position="45"/>
        <end position="87"/>
    </location>
</feature>
<evidence type="ECO:0000313" key="2">
    <source>
        <dbReference type="EMBL" id="OAA38856.1"/>
    </source>
</evidence>